<evidence type="ECO:0000313" key="11">
    <source>
        <dbReference type="Proteomes" id="UP001497493"/>
    </source>
</evidence>
<evidence type="ECO:0000313" key="10">
    <source>
        <dbReference type="EMBL" id="CAL1239523.1"/>
    </source>
</evidence>
<feature type="binding site" evidence="7">
    <location>
        <position position="55"/>
    </location>
    <ligand>
        <name>L-glutamate</name>
        <dbReference type="ChEBI" id="CHEBI:29985"/>
    </ligand>
</feature>
<comment type="cofactor">
    <cofactor evidence="7">
        <name>Zn(2+)</name>
        <dbReference type="ChEBI" id="CHEBI:29105"/>
    </cofactor>
    <text evidence="7">Binds 1 zinc ion per subunit.</text>
</comment>
<comment type="function">
    <text evidence="7">Catalyzes the tRNA-independent activation of glutamate in presence of ATP and the subsequent transfer of glutamate onto a tRNA(Asp). Glutamate is transferred on the 2-amino-5-(4,5-dihydroxy-2-cyclopenten-1-yl) moiety of the queuosine in the wobble position of the QUC anticodon.</text>
</comment>
<organism evidence="10 11">
    <name type="scientific">Candidatus Methylocalor cossyra</name>
    <dbReference type="NCBI Taxonomy" id="3108543"/>
    <lineage>
        <taxon>Bacteria</taxon>
        <taxon>Pseudomonadati</taxon>
        <taxon>Pseudomonadota</taxon>
        <taxon>Gammaproteobacteria</taxon>
        <taxon>Methylococcales</taxon>
        <taxon>Methylococcaceae</taxon>
        <taxon>Candidatus Methylocalor</taxon>
    </lineage>
</organism>
<keyword evidence="2 7" id="KW-0479">Metal-binding</keyword>
<keyword evidence="8" id="KW-0648">Protein biosynthesis</keyword>
<dbReference type="GO" id="GO:0016757">
    <property type="term" value="F:glycosyltransferase activity"/>
    <property type="evidence" value="ECO:0007669"/>
    <property type="project" value="UniProtKB-KW"/>
</dbReference>
<evidence type="ECO:0000259" key="9">
    <source>
        <dbReference type="Pfam" id="PF00749"/>
    </source>
</evidence>
<feature type="short sequence motif" description="'HIGH' region" evidence="7">
    <location>
        <begin position="22"/>
        <end position="32"/>
    </location>
</feature>
<feature type="binding site" evidence="7">
    <location>
        <position position="135"/>
    </location>
    <ligand>
        <name>Zn(2+)</name>
        <dbReference type="ChEBI" id="CHEBI:29105"/>
    </ligand>
</feature>
<dbReference type="InterPro" id="IPR049940">
    <property type="entry name" value="GluQ/Sye"/>
</dbReference>
<feature type="binding site" evidence="7">
    <location>
        <position position="131"/>
    </location>
    <ligand>
        <name>Zn(2+)</name>
        <dbReference type="ChEBI" id="CHEBI:29105"/>
    </ligand>
</feature>
<dbReference type="NCBIfam" id="NF004314">
    <property type="entry name" value="PRK05710.1-3"/>
    <property type="match status" value="1"/>
</dbReference>
<evidence type="ECO:0000256" key="3">
    <source>
        <dbReference type="ARBA" id="ARBA00022741"/>
    </source>
</evidence>
<evidence type="ECO:0000256" key="5">
    <source>
        <dbReference type="ARBA" id="ARBA00022840"/>
    </source>
</evidence>
<dbReference type="RefSeq" id="WP_348759068.1">
    <property type="nucleotide sequence ID" value="NZ_OZ026884.1"/>
</dbReference>
<feature type="short sequence motif" description="'KMSKS' region" evidence="7">
    <location>
        <begin position="246"/>
        <end position="250"/>
    </location>
</feature>
<keyword evidence="3 7" id="KW-0547">Nucleotide-binding</keyword>
<keyword evidence="5 7" id="KW-0067">ATP-binding</keyword>
<feature type="binding site" evidence="7">
    <location>
        <begin position="19"/>
        <end position="23"/>
    </location>
    <ligand>
        <name>L-glutamate</name>
        <dbReference type="ChEBI" id="CHEBI:29985"/>
    </ligand>
</feature>
<accession>A0ABP1C632</accession>
<sequence>MLELPTLPHRVPEPGYCGRFAPTPSGALHLGSLSTALAGFLQAKARHGRWRLRIDDLDPQRTVPGAADRILRTLERLGLHWDGPVLWQSRRTAYYQAALERLRAAGWLYPCTCSRRELASRPKAGSSTAAYPGICRNRAAVAPGLPQAWRIVTDGARIAFGDGLQGWVEQDLEREVGDFIVYRRDAVHAYHLATVVDDAEQGVTEVLRGVDLLDSTPRQIFLQQRLALPDKTYVHVPILVDLRGRKLSKQNLAPEAAVERPGQVLMRLLNWLGQRPPLELFAASPQEILNWAIANWDLERLRGIERIPVDPSPDLLRARGAAGTAP</sequence>
<comment type="similarity">
    <text evidence="7">Belongs to the class-I aminoacyl-tRNA synthetase family. GluQ subfamily.</text>
</comment>
<dbReference type="PANTHER" id="PTHR43311:SF1">
    <property type="entry name" value="GLUTAMYL-Q TRNA(ASP) SYNTHETASE"/>
    <property type="match status" value="1"/>
</dbReference>
<keyword evidence="10" id="KW-0328">Glycosyltransferase</keyword>
<gene>
    <name evidence="7 10" type="primary">gluQ</name>
    <name evidence="10" type="ORF">MECH1_V1_0747</name>
</gene>
<evidence type="ECO:0000256" key="4">
    <source>
        <dbReference type="ARBA" id="ARBA00022833"/>
    </source>
</evidence>
<protein>
    <recommendedName>
        <fullName evidence="7">Glutamyl-Q tRNA(Asp) synthetase</fullName>
        <shortName evidence="7">Glu-Q-RSs</shortName>
        <ecNumber evidence="7">6.1.1.-</ecNumber>
    </recommendedName>
</protein>
<keyword evidence="4 7" id="KW-0862">Zinc</keyword>
<feature type="binding site" evidence="7">
    <location>
        <position position="113"/>
    </location>
    <ligand>
        <name>Zn(2+)</name>
        <dbReference type="ChEBI" id="CHEBI:29105"/>
    </ligand>
</feature>
<evidence type="ECO:0000256" key="7">
    <source>
        <dbReference type="HAMAP-Rule" id="MF_01428"/>
    </source>
</evidence>
<feature type="binding site" evidence="7">
    <location>
        <position position="190"/>
    </location>
    <ligand>
        <name>L-glutamate</name>
        <dbReference type="ChEBI" id="CHEBI:29985"/>
    </ligand>
</feature>
<dbReference type="EMBL" id="OZ026884">
    <property type="protein sequence ID" value="CAL1239523.1"/>
    <property type="molecule type" value="Genomic_DNA"/>
</dbReference>
<dbReference type="SUPFAM" id="SSF52374">
    <property type="entry name" value="Nucleotidylyl transferase"/>
    <property type="match status" value="1"/>
</dbReference>
<evidence type="ECO:0000256" key="8">
    <source>
        <dbReference type="RuleBase" id="RU363037"/>
    </source>
</evidence>
<dbReference type="InterPro" id="IPR020058">
    <property type="entry name" value="Glu/Gln-tRNA-synth_Ib_cat-dom"/>
</dbReference>
<keyword evidence="6 7" id="KW-0030">Aminoacyl-tRNA synthetase</keyword>
<dbReference type="Proteomes" id="UP001497493">
    <property type="component" value="Chromosome"/>
</dbReference>
<feature type="domain" description="Glutamyl/glutaminyl-tRNA synthetase class Ib catalytic" evidence="9">
    <location>
        <begin position="19"/>
        <end position="263"/>
    </location>
</feature>
<dbReference type="EC" id="6.1.1.-" evidence="7"/>
<dbReference type="InterPro" id="IPR022380">
    <property type="entry name" value="Glu-Q_tRNA(Asp)_Synthase"/>
</dbReference>
<evidence type="ECO:0000256" key="2">
    <source>
        <dbReference type="ARBA" id="ARBA00022723"/>
    </source>
</evidence>
<dbReference type="NCBIfam" id="TIGR03838">
    <property type="entry name" value="queuosine_YadB"/>
    <property type="match status" value="1"/>
</dbReference>
<dbReference type="InterPro" id="IPR014729">
    <property type="entry name" value="Rossmann-like_a/b/a_fold"/>
</dbReference>
<dbReference type="Gene3D" id="3.40.50.620">
    <property type="entry name" value="HUPs"/>
    <property type="match status" value="1"/>
</dbReference>
<dbReference type="PANTHER" id="PTHR43311">
    <property type="entry name" value="GLUTAMATE--TRNA LIGASE"/>
    <property type="match status" value="1"/>
</dbReference>
<evidence type="ECO:0000256" key="1">
    <source>
        <dbReference type="ARBA" id="ARBA00022598"/>
    </source>
</evidence>
<dbReference type="HAMAP" id="MF_01428">
    <property type="entry name" value="Glu_Q_tRNA_synth"/>
    <property type="match status" value="1"/>
</dbReference>
<keyword evidence="11" id="KW-1185">Reference proteome</keyword>
<name>A0ABP1C632_9GAMM</name>
<keyword evidence="10" id="KW-0808">Transferase</keyword>
<reference evidence="10 11" key="1">
    <citation type="submission" date="2024-04" db="EMBL/GenBank/DDBJ databases">
        <authorList>
            <person name="Cremers G."/>
        </authorList>
    </citation>
    <scope>NUCLEOTIDE SEQUENCE [LARGE SCALE GENOMIC DNA]</scope>
    <source>
        <strain evidence="10">MeCH1-AG</strain>
    </source>
</reference>
<feature type="binding site" evidence="7">
    <location>
        <position position="208"/>
    </location>
    <ligand>
        <name>L-glutamate</name>
        <dbReference type="ChEBI" id="CHEBI:29985"/>
    </ligand>
</feature>
<feature type="binding site" evidence="7">
    <location>
        <position position="249"/>
    </location>
    <ligand>
        <name>ATP</name>
        <dbReference type="ChEBI" id="CHEBI:30616"/>
    </ligand>
</feature>
<dbReference type="PRINTS" id="PR00987">
    <property type="entry name" value="TRNASYNTHGLU"/>
</dbReference>
<dbReference type="Pfam" id="PF00749">
    <property type="entry name" value="tRNA-synt_1c"/>
    <property type="match status" value="1"/>
</dbReference>
<evidence type="ECO:0000256" key="6">
    <source>
        <dbReference type="ARBA" id="ARBA00023146"/>
    </source>
</evidence>
<dbReference type="InterPro" id="IPR000924">
    <property type="entry name" value="Glu/Gln-tRNA-synth"/>
</dbReference>
<feature type="binding site" evidence="7">
    <location>
        <position position="111"/>
    </location>
    <ligand>
        <name>Zn(2+)</name>
        <dbReference type="ChEBI" id="CHEBI:29105"/>
    </ligand>
</feature>
<keyword evidence="1 7" id="KW-0436">Ligase</keyword>
<proteinExistence type="inferred from homology"/>